<accession>A0A942I310</accession>
<gene>
    <name evidence="1" type="ORF">KEU06_13415</name>
</gene>
<evidence type="ECO:0000313" key="1">
    <source>
        <dbReference type="EMBL" id="MBS3649608.1"/>
    </source>
</evidence>
<dbReference type="RefSeq" id="WP_188255248.1">
    <property type="nucleotide sequence ID" value="NZ_JABVCF010000006.1"/>
</dbReference>
<sequence>MTFEELQADSAATPANAAAIPIDRVIIAPLNSLALNDNSLVSLIRPRLVQHRKCGKPARSTMQ</sequence>
<keyword evidence="2" id="KW-1185">Reference proteome</keyword>
<dbReference type="AlphaFoldDB" id="A0A942I310"/>
<dbReference type="EMBL" id="JAGWCR010000006">
    <property type="protein sequence ID" value="MBS3649608.1"/>
    <property type="molecule type" value="Genomic_DNA"/>
</dbReference>
<proteinExistence type="predicted"/>
<reference evidence="1" key="1">
    <citation type="submission" date="2021-04" db="EMBL/GenBank/DDBJ databases">
        <title>Pseudaminobacter soli sp. nov., isolated from paddy soil contaminated by heavy metals.</title>
        <authorList>
            <person name="Zhang K."/>
        </authorList>
    </citation>
    <scope>NUCLEOTIDE SEQUENCE</scope>
    <source>
        <strain evidence="1">19-2017</strain>
    </source>
</reference>
<comment type="caution">
    <text evidence="1">The sequence shown here is derived from an EMBL/GenBank/DDBJ whole genome shotgun (WGS) entry which is preliminary data.</text>
</comment>
<evidence type="ECO:0000313" key="2">
    <source>
        <dbReference type="Proteomes" id="UP000680348"/>
    </source>
</evidence>
<dbReference type="Proteomes" id="UP000680348">
    <property type="component" value="Unassembled WGS sequence"/>
</dbReference>
<organism evidence="1 2">
    <name type="scientific">Pseudaminobacter soli</name>
    <name type="common">ex Zhang et al. 2022</name>
    <dbReference type="NCBI Taxonomy" id="2831468"/>
    <lineage>
        <taxon>Bacteria</taxon>
        <taxon>Pseudomonadati</taxon>
        <taxon>Pseudomonadota</taxon>
        <taxon>Alphaproteobacteria</taxon>
        <taxon>Hyphomicrobiales</taxon>
        <taxon>Phyllobacteriaceae</taxon>
        <taxon>Pseudaminobacter</taxon>
    </lineage>
</organism>
<protein>
    <submittedName>
        <fullName evidence="1">Uncharacterized protein</fullName>
    </submittedName>
</protein>
<name>A0A942I310_9HYPH</name>